<dbReference type="KEGG" id="lfc:LFE_1071"/>
<dbReference type="Proteomes" id="UP000007382">
    <property type="component" value="Chromosome"/>
</dbReference>
<evidence type="ECO:0000313" key="3">
    <source>
        <dbReference type="Proteomes" id="UP000007382"/>
    </source>
</evidence>
<dbReference type="AlphaFoldDB" id="I0INB5"/>
<evidence type="ECO:0000256" key="1">
    <source>
        <dbReference type="SAM" id="Phobius"/>
    </source>
</evidence>
<dbReference type="PATRIC" id="fig|1162668.3.peg.1241"/>
<feature type="transmembrane region" description="Helical" evidence="1">
    <location>
        <begin position="71"/>
        <end position="91"/>
    </location>
</feature>
<feature type="transmembrane region" description="Helical" evidence="1">
    <location>
        <begin position="36"/>
        <end position="59"/>
    </location>
</feature>
<name>I0INB5_LEPFC</name>
<gene>
    <name evidence="2" type="ordered locus">LFE_1071</name>
</gene>
<sequence>MTLVHPFMVHFTITCTLLAMIKWSGIPFLNGIPESFFKWVLPPLFVLTVLSGQFSLGALKVESPRLLTSLKWHRALGIGSAVLAIWTIFAFPAKTSSEEKEAHRVAIAIKSLFSLPGLVVVMIVLTATIGGLLVHIYRVGVPAQI</sequence>
<proteinExistence type="predicted"/>
<dbReference type="EMBL" id="AP012342">
    <property type="protein sequence ID" value="BAM06764.1"/>
    <property type="molecule type" value="Genomic_DNA"/>
</dbReference>
<keyword evidence="1" id="KW-0812">Transmembrane</keyword>
<feature type="transmembrane region" description="Helical" evidence="1">
    <location>
        <begin position="6"/>
        <end position="24"/>
    </location>
</feature>
<reference evidence="2 3" key="1">
    <citation type="journal article" date="2012" name="J. Bacteriol.">
        <title>Complete Genome Sequence of Leptospirillum ferrooxidans Strain C2-3, Isolated from a Fresh Volcanic Ash Deposit on the Island of Miyake, Japan.</title>
        <authorList>
            <person name="Fujimura R."/>
            <person name="Sato Y."/>
            <person name="Nishizawa T."/>
            <person name="Oshima K."/>
            <person name="Kim S.-W."/>
            <person name="Hattori M."/>
            <person name="Kamijo T."/>
            <person name="Ohta H."/>
        </authorList>
    </citation>
    <scope>NUCLEOTIDE SEQUENCE [LARGE SCALE GENOMIC DNA]</scope>
    <source>
        <strain evidence="2 3">C2-3</strain>
    </source>
</reference>
<dbReference type="HOGENOM" id="CLU_1784478_0_0_0"/>
<reference evidence="3" key="2">
    <citation type="submission" date="2012-03" db="EMBL/GenBank/DDBJ databases">
        <title>The complete genome sequence of the pioneer microbe on fresh volcanic deposit, Leptospirillum ferrooxidans strain C2-3.</title>
        <authorList>
            <person name="Fujimura R."/>
            <person name="Sato Y."/>
            <person name="Nishizawa T."/>
            <person name="Nanba K."/>
            <person name="Oshima K."/>
            <person name="Hattori M."/>
            <person name="Kamijo T."/>
            <person name="Ohta H."/>
        </authorList>
    </citation>
    <scope>NUCLEOTIDE SEQUENCE [LARGE SCALE GENOMIC DNA]</scope>
    <source>
        <strain evidence="3">C2-3</strain>
    </source>
</reference>
<evidence type="ECO:0000313" key="2">
    <source>
        <dbReference type="EMBL" id="BAM06764.1"/>
    </source>
</evidence>
<protein>
    <recommendedName>
        <fullName evidence="4">DUF2231 domain-containing protein</fullName>
    </recommendedName>
</protein>
<dbReference type="RefSeq" id="WP_014449254.1">
    <property type="nucleotide sequence ID" value="NC_017094.1"/>
</dbReference>
<feature type="transmembrane region" description="Helical" evidence="1">
    <location>
        <begin position="112"/>
        <end position="137"/>
    </location>
</feature>
<accession>I0INB5</accession>
<evidence type="ECO:0008006" key="4">
    <source>
        <dbReference type="Google" id="ProtNLM"/>
    </source>
</evidence>
<keyword evidence="1" id="KW-1133">Transmembrane helix</keyword>
<keyword evidence="3" id="KW-1185">Reference proteome</keyword>
<organism evidence="2 3">
    <name type="scientific">Leptospirillum ferrooxidans (strain C2-3)</name>
    <dbReference type="NCBI Taxonomy" id="1162668"/>
    <lineage>
        <taxon>Bacteria</taxon>
        <taxon>Pseudomonadati</taxon>
        <taxon>Nitrospirota</taxon>
        <taxon>Nitrospiria</taxon>
        <taxon>Nitrospirales</taxon>
        <taxon>Nitrospiraceae</taxon>
        <taxon>Leptospirillum</taxon>
    </lineage>
</organism>
<keyword evidence="1" id="KW-0472">Membrane</keyword>